<feature type="region of interest" description="Disordered" evidence="1">
    <location>
        <begin position="351"/>
        <end position="373"/>
    </location>
</feature>
<dbReference type="PANTHER" id="PTHR23308">
    <property type="entry name" value="NUCLEAR INHIBITOR OF PROTEIN PHOSPHATASE-1"/>
    <property type="match status" value="1"/>
</dbReference>
<gene>
    <name evidence="3" type="ORF">COEU31_17200</name>
</gene>
<feature type="domain" description="FHA" evidence="2">
    <location>
        <begin position="555"/>
        <end position="606"/>
    </location>
</feature>
<evidence type="ECO:0000259" key="2">
    <source>
        <dbReference type="PROSITE" id="PS50006"/>
    </source>
</evidence>
<evidence type="ECO:0000256" key="1">
    <source>
        <dbReference type="SAM" id="MobiDB-lite"/>
    </source>
</evidence>
<name>A0AAI9K2Q7_9FIRM</name>
<dbReference type="Pfam" id="PF19909">
    <property type="entry name" value="DUF6382"/>
    <property type="match status" value="1"/>
</dbReference>
<dbReference type="InterPro" id="IPR008984">
    <property type="entry name" value="SMAD_FHA_dom_sf"/>
</dbReference>
<organism evidence="3 4">
    <name type="scientific">Coprococcus eutactus</name>
    <dbReference type="NCBI Taxonomy" id="33043"/>
    <lineage>
        <taxon>Bacteria</taxon>
        <taxon>Bacillati</taxon>
        <taxon>Bacillota</taxon>
        <taxon>Clostridia</taxon>
        <taxon>Lachnospirales</taxon>
        <taxon>Lachnospiraceae</taxon>
        <taxon>Coprococcus</taxon>
    </lineage>
</organism>
<protein>
    <recommendedName>
        <fullName evidence="2">FHA domain-containing protein</fullName>
    </recommendedName>
</protein>
<dbReference type="SMART" id="SM00240">
    <property type="entry name" value="FHA"/>
    <property type="match status" value="1"/>
</dbReference>
<proteinExistence type="predicted"/>
<dbReference type="Proteomes" id="UP000660047">
    <property type="component" value="Unassembled WGS sequence"/>
</dbReference>
<dbReference type="AlphaFoldDB" id="A0AAI9K2Q7"/>
<feature type="compositionally biased region" description="Low complexity" evidence="1">
    <location>
        <begin position="307"/>
        <end position="320"/>
    </location>
</feature>
<dbReference type="Pfam" id="PF00498">
    <property type="entry name" value="FHA"/>
    <property type="match status" value="1"/>
</dbReference>
<evidence type="ECO:0000313" key="4">
    <source>
        <dbReference type="Proteomes" id="UP000660047"/>
    </source>
</evidence>
<dbReference type="PROSITE" id="PS50006">
    <property type="entry name" value="FHA_DOMAIN"/>
    <property type="match status" value="1"/>
</dbReference>
<dbReference type="RefSeq" id="WP_055222435.1">
    <property type="nucleotide sequence ID" value="NZ_BLYL01000009.1"/>
</dbReference>
<feature type="region of interest" description="Disordered" evidence="1">
    <location>
        <begin position="306"/>
        <end position="333"/>
    </location>
</feature>
<reference evidence="3" key="1">
    <citation type="submission" date="2020-06" db="EMBL/GenBank/DDBJ databases">
        <title>Characterization of fructooligosaccharide metabolism and fructooligosaccharide-degrading enzymes in human commensal butyrate producers.</title>
        <authorList>
            <person name="Tanno H."/>
            <person name="Fujii T."/>
            <person name="Hirano K."/>
            <person name="Maeno S."/>
            <person name="Tonozuka T."/>
            <person name="Sakamoto M."/>
            <person name="Ohkuma M."/>
            <person name="Tochio T."/>
            <person name="Endo A."/>
        </authorList>
    </citation>
    <scope>NUCLEOTIDE SEQUENCE</scope>
    <source>
        <strain evidence="3">JCM 31265</strain>
    </source>
</reference>
<evidence type="ECO:0000313" key="3">
    <source>
        <dbReference type="EMBL" id="GFO94674.1"/>
    </source>
</evidence>
<dbReference type="CDD" id="cd00060">
    <property type="entry name" value="FHA"/>
    <property type="match status" value="1"/>
</dbReference>
<dbReference type="InterPro" id="IPR000253">
    <property type="entry name" value="FHA_dom"/>
</dbReference>
<accession>A0AAI9K2Q7</accession>
<dbReference type="SUPFAM" id="SSF49879">
    <property type="entry name" value="SMAD/FHA domain"/>
    <property type="match status" value="1"/>
</dbReference>
<dbReference type="InterPro" id="IPR050923">
    <property type="entry name" value="Cell_Proc_Reg/RNA_Proc"/>
</dbReference>
<dbReference type="EMBL" id="BLYL01000009">
    <property type="protein sequence ID" value="GFO94674.1"/>
    <property type="molecule type" value="Genomic_DNA"/>
</dbReference>
<comment type="caution">
    <text evidence="3">The sequence shown here is derived from an EMBL/GenBank/DDBJ whole genome shotgun (WGS) entry which is preliminary data.</text>
</comment>
<dbReference type="Gene3D" id="2.60.200.20">
    <property type="match status" value="1"/>
</dbReference>
<sequence length="632" mass="69916">MQGFTYENQGQNTYLVYQFDDRPIDTMALGMLTNNKIKGFAPAIYTEIDNQKFIKYNVSSHVTLSKLFMGDVRKMRLLKTFVNIVDAMQMLDAYMLDRRTIMLDRDYIYVDASTSDVSMICVPVVDEFAPIDEREFFKNIIFSVSFAANENGDYVARILAYLNSVELFQLQDFKKMLEGLMSEQPAVGMQNVQPAMGAPYTQNNPYQQTPAGAPAQPQMNMKPAVMQQPVPPVQPQNRPTDIGQEPAIQNVYVSSGASAKDIKLAKREEMLKQQEEERAREMAKNPIAPENVDMGFAVPGMSTNQYASKPKAAAPAVPAKKASKGKKNSGSSEDDISLFYLMQHYSKENKEKYKAAKERKKSGNTATEAPVAKKQASVIKPMAASAVQQPPVSNPYQAAPAQPQAPVMNNPYQAAPVQPQAPAMANPYQAAPAQPQAPAMANPYQTAPVQPQAPAMANPYQAAPAQPQAPAMNSPYQTAPAQPQAPVMNNPYPAPQMPEMGGMQDDYDQTTLIKNTGNTDDAGTTVLNAATKVERHPYLYQVKNGRKIYLDKKTNRIGKNREVVDICIDGNPAISRCHAIFYRVDDACYIEDLNSTNGTFVDDQQITSNCKTMVRVGSRVKLGDEEFELRYD</sequence>
<dbReference type="InterPro" id="IPR045962">
    <property type="entry name" value="DUF6382"/>
</dbReference>